<dbReference type="Proteomes" id="UP000248044">
    <property type="component" value="Chromosome"/>
</dbReference>
<dbReference type="InterPro" id="IPR024533">
    <property type="entry name" value="DUF3834"/>
</dbReference>
<name>A0A2U9IGR1_9CREN</name>
<dbReference type="Gene3D" id="3.40.190.200">
    <property type="match status" value="1"/>
</dbReference>
<dbReference type="KEGG" id="abri:DFR85_11805"/>
<organism evidence="1 2">
    <name type="scientific">Acidianus brierleyi</name>
    <dbReference type="NCBI Taxonomy" id="41673"/>
    <lineage>
        <taxon>Archaea</taxon>
        <taxon>Thermoproteota</taxon>
        <taxon>Thermoprotei</taxon>
        <taxon>Sulfolobales</taxon>
        <taxon>Sulfolobaceae</taxon>
        <taxon>Acidianus</taxon>
    </lineage>
</organism>
<dbReference type="EMBL" id="CP029289">
    <property type="protein sequence ID" value="AWR95180.1"/>
    <property type="molecule type" value="Genomic_DNA"/>
</dbReference>
<proteinExistence type="predicted"/>
<keyword evidence="2" id="KW-1185">Reference proteome</keyword>
<gene>
    <name evidence="1" type="ORF">DFR85_11805</name>
</gene>
<reference evidence="1 2" key="1">
    <citation type="submission" date="2018-05" db="EMBL/GenBank/DDBJ databases">
        <title>Complete Genome Sequences of Extremely Thermoacidophilic, Metal-Mobilizing Type-Strain Members of the Archaeal Family Sulfolobaceae: Acidianus brierleyi DSM-1651T, Acidianus sulfidivorans DSM-18786T, Metallosphaera hakonensis DSM-7519T, and Metallosphaera prunae DSM-10039T.</title>
        <authorList>
            <person name="Counts J.A."/>
            <person name="Kelly R.M."/>
        </authorList>
    </citation>
    <scope>NUCLEOTIDE SEQUENCE [LARGE SCALE GENOMIC DNA]</scope>
    <source>
        <strain evidence="1 2">DSM 1651</strain>
    </source>
</reference>
<evidence type="ECO:0008006" key="3">
    <source>
        <dbReference type="Google" id="ProtNLM"/>
    </source>
</evidence>
<dbReference type="OrthoDB" id="56574at2157"/>
<protein>
    <recommendedName>
        <fullName evidence="3">DUF3834 domain-containing protein</fullName>
    </recommendedName>
</protein>
<sequence>MLVTAPFAGPVSFPTLVAKENGKLDFEIKNSCETQEIGDVILDSITNLPKLNLNYKLVAGVFIDMYSLIGNKNSNKIFTIRKGTLADYNARLLAILTNKEVINTTAENALNEAEKGNLALVGIEVKIGESFEEEVGKLNARAASCMIYSNSKEIDNVLKAYKEGINIIKEDPKNSARIISQLSKYYSVNVMEKIIGIYRHRLTLNKNELNKSIQIYSKVLPEINKLEI</sequence>
<evidence type="ECO:0000313" key="1">
    <source>
        <dbReference type="EMBL" id="AWR95180.1"/>
    </source>
</evidence>
<evidence type="ECO:0000313" key="2">
    <source>
        <dbReference type="Proteomes" id="UP000248044"/>
    </source>
</evidence>
<dbReference type="Pfam" id="PF12916">
    <property type="entry name" value="DUF3834"/>
    <property type="match status" value="1"/>
</dbReference>
<dbReference type="RefSeq" id="WP_110271061.1">
    <property type="nucleotide sequence ID" value="NZ_CP029289.2"/>
</dbReference>
<dbReference type="GeneID" id="36832851"/>
<dbReference type="AlphaFoldDB" id="A0A2U9IGR1"/>
<accession>A0A2U9IGR1</accession>